<keyword evidence="1 2" id="KW-0238">DNA-binding</keyword>
<dbReference type="InterPro" id="IPR036388">
    <property type="entry name" value="WH-like_DNA-bd_sf"/>
</dbReference>
<keyword evidence="6" id="KW-1185">Reference proteome</keyword>
<evidence type="ECO:0000256" key="2">
    <source>
        <dbReference type="PROSITE-ProRule" id="PRU01091"/>
    </source>
</evidence>
<dbReference type="SMART" id="SM00862">
    <property type="entry name" value="Trans_reg_C"/>
    <property type="match status" value="1"/>
</dbReference>
<evidence type="ECO:0000256" key="3">
    <source>
        <dbReference type="SAM" id="Phobius"/>
    </source>
</evidence>
<dbReference type="EMBL" id="AKKN01000014">
    <property type="protein sequence ID" value="EKT53127.1"/>
    <property type="molecule type" value="Genomic_DNA"/>
</dbReference>
<dbReference type="Gene3D" id="1.10.10.10">
    <property type="entry name" value="Winged helix-like DNA-binding domain superfamily/Winged helix DNA-binding domain"/>
    <property type="match status" value="1"/>
</dbReference>
<gene>
    <name evidence="5" type="ORF">OO7_16078</name>
</gene>
<dbReference type="HOGENOM" id="CLU_075545_1_1_6"/>
<dbReference type="PATRIC" id="fig|1141660.3.peg.3217"/>
<organism evidence="5 6">
    <name type="scientific">Providencia sneebia DSM 19967</name>
    <dbReference type="NCBI Taxonomy" id="1141660"/>
    <lineage>
        <taxon>Bacteria</taxon>
        <taxon>Pseudomonadati</taxon>
        <taxon>Pseudomonadota</taxon>
        <taxon>Gammaproteobacteria</taxon>
        <taxon>Enterobacterales</taxon>
        <taxon>Morganellaceae</taxon>
        <taxon>Providencia</taxon>
    </lineage>
</organism>
<dbReference type="GO" id="GO:0006355">
    <property type="term" value="P:regulation of DNA-templated transcription"/>
    <property type="evidence" value="ECO:0007669"/>
    <property type="project" value="InterPro"/>
</dbReference>
<feature type="domain" description="OmpR/PhoB-type" evidence="4">
    <location>
        <begin position="5"/>
        <end position="110"/>
    </location>
</feature>
<dbReference type="GO" id="GO:0000160">
    <property type="term" value="P:phosphorelay signal transduction system"/>
    <property type="evidence" value="ECO:0007669"/>
    <property type="project" value="InterPro"/>
</dbReference>
<comment type="caution">
    <text evidence="5">The sequence shown here is derived from an EMBL/GenBank/DDBJ whole genome shotgun (WGS) entry which is preliminary data.</text>
</comment>
<keyword evidence="3" id="KW-1133">Transmembrane helix</keyword>
<name>K8W6N4_9GAMM</name>
<accession>K8W6N4</accession>
<dbReference type="Proteomes" id="UP000010290">
    <property type="component" value="Chromosome"/>
</dbReference>
<proteinExistence type="predicted"/>
<evidence type="ECO:0000256" key="1">
    <source>
        <dbReference type="ARBA" id="ARBA00023125"/>
    </source>
</evidence>
<dbReference type="RefSeq" id="WP_008916942.1">
    <property type="nucleotide sequence ID" value="NZ_CM001773.1"/>
</dbReference>
<keyword evidence="3" id="KW-0472">Membrane</keyword>
<feature type="transmembrane region" description="Helical" evidence="3">
    <location>
        <begin position="199"/>
        <end position="220"/>
    </location>
</feature>
<protein>
    <submittedName>
        <fullName evidence="5">Transcriptional regulator</fullName>
    </submittedName>
</protein>
<dbReference type="GO" id="GO:0003677">
    <property type="term" value="F:DNA binding"/>
    <property type="evidence" value="ECO:0007669"/>
    <property type="project" value="UniProtKB-UniRule"/>
</dbReference>
<dbReference type="CDD" id="cd00383">
    <property type="entry name" value="trans_reg_C"/>
    <property type="match status" value="1"/>
</dbReference>
<dbReference type="PROSITE" id="PS51755">
    <property type="entry name" value="OMPR_PHOB"/>
    <property type="match status" value="1"/>
</dbReference>
<keyword evidence="3" id="KW-0812">Transmembrane</keyword>
<dbReference type="AlphaFoldDB" id="K8W6N4"/>
<dbReference type="InterPro" id="IPR001867">
    <property type="entry name" value="OmpR/PhoB-type_DNA-bd"/>
</dbReference>
<dbReference type="Pfam" id="PF00486">
    <property type="entry name" value="Trans_reg_C"/>
    <property type="match status" value="1"/>
</dbReference>
<evidence type="ECO:0000313" key="6">
    <source>
        <dbReference type="Proteomes" id="UP000010290"/>
    </source>
</evidence>
<sequence length="316" mass="36312">MIKHKNYLINNKFVFEINKSLIILKDNTDKFVELSKPASRLLKEIILLNQQSRIATREELLSKVWEQYGLVSSNNNLSTYISEIRKKLKKIGINPKSIITIPKRGFRFEGEVEEIIPEEINTLTTHQEIIIRGDNEPRTEEINNTSSPLNIINSDNQSTRLDEDVNYYTPGPNNPLLALANIEKPTTPVIKKNKKVKNIYILLSTAMLFIILLTLFFHFMKFSGDNMEIKNYITASERDQCIIQVPATLLDKTISENINIINKKLDKYNVSCDEPKRVVLLSDPSIAPDNDKNISLSICKDKNDKYDCISINDQRI</sequence>
<dbReference type="SUPFAM" id="SSF46894">
    <property type="entry name" value="C-terminal effector domain of the bipartite response regulators"/>
    <property type="match status" value="1"/>
</dbReference>
<reference evidence="5 6" key="1">
    <citation type="journal article" date="2012" name="BMC Genomics">
        <title>Comparative genomics of bacteria in the genus Providencia isolated from wild Drosophila melanogaster.</title>
        <authorList>
            <person name="Galac M.R."/>
            <person name="Lazzaro B.P."/>
        </authorList>
    </citation>
    <scope>NUCLEOTIDE SEQUENCE [LARGE SCALE GENOMIC DNA]</scope>
    <source>
        <strain evidence="5 6">DSM 19967</strain>
    </source>
</reference>
<evidence type="ECO:0000259" key="4">
    <source>
        <dbReference type="PROSITE" id="PS51755"/>
    </source>
</evidence>
<dbReference type="OrthoDB" id="6591689at2"/>
<feature type="DNA-binding region" description="OmpR/PhoB-type" evidence="2">
    <location>
        <begin position="5"/>
        <end position="110"/>
    </location>
</feature>
<dbReference type="InterPro" id="IPR016032">
    <property type="entry name" value="Sig_transdc_resp-reg_C-effctor"/>
</dbReference>
<evidence type="ECO:0000313" key="5">
    <source>
        <dbReference type="EMBL" id="EKT53127.1"/>
    </source>
</evidence>